<feature type="transmembrane region" description="Helical" evidence="5">
    <location>
        <begin position="311"/>
        <end position="333"/>
    </location>
</feature>
<reference evidence="7" key="1">
    <citation type="submission" date="2022-10" db="EMBL/GenBank/DDBJ databases">
        <title>WGS of marine actinomycetes from Thailand.</title>
        <authorList>
            <person name="Thawai C."/>
        </authorList>
    </citation>
    <scope>NUCLEOTIDE SEQUENCE</scope>
    <source>
        <strain evidence="7">SW21</strain>
    </source>
</reference>
<feature type="transmembrane region" description="Helical" evidence="5">
    <location>
        <begin position="96"/>
        <end position="117"/>
    </location>
</feature>
<dbReference type="EMBL" id="JAPKFM010000041">
    <property type="protein sequence ID" value="MCX2967078.1"/>
    <property type="molecule type" value="Genomic_DNA"/>
</dbReference>
<evidence type="ECO:0000256" key="2">
    <source>
        <dbReference type="ARBA" id="ARBA00022692"/>
    </source>
</evidence>
<keyword evidence="4 5" id="KW-0472">Membrane</keyword>
<evidence type="ECO:0000256" key="4">
    <source>
        <dbReference type="ARBA" id="ARBA00023136"/>
    </source>
</evidence>
<dbReference type="Proteomes" id="UP001143347">
    <property type="component" value="Unassembled WGS sequence"/>
</dbReference>
<evidence type="ECO:0000313" key="8">
    <source>
        <dbReference type="Proteomes" id="UP001143347"/>
    </source>
</evidence>
<feature type="transmembrane region" description="Helical" evidence="5">
    <location>
        <begin position="476"/>
        <end position="499"/>
    </location>
</feature>
<evidence type="ECO:0000256" key="3">
    <source>
        <dbReference type="ARBA" id="ARBA00022989"/>
    </source>
</evidence>
<gene>
    <name evidence="7" type="ORF">OSB52_23695</name>
</gene>
<feature type="transmembrane region" description="Helical" evidence="5">
    <location>
        <begin position="178"/>
        <end position="197"/>
    </location>
</feature>
<evidence type="ECO:0000313" key="7">
    <source>
        <dbReference type="EMBL" id="MCX2967078.1"/>
    </source>
</evidence>
<evidence type="ECO:0000256" key="1">
    <source>
        <dbReference type="ARBA" id="ARBA00004141"/>
    </source>
</evidence>
<comment type="caution">
    <text evidence="7">The sequence shown here is derived from an EMBL/GenBank/DDBJ whole genome shotgun (WGS) entry which is preliminary data.</text>
</comment>
<accession>A0A9X3I6P1</accession>
<dbReference type="Pfam" id="PF01061">
    <property type="entry name" value="ABC2_membrane"/>
    <property type="match status" value="1"/>
</dbReference>
<feature type="transmembrane region" description="Helical" evidence="5">
    <location>
        <begin position="353"/>
        <end position="376"/>
    </location>
</feature>
<keyword evidence="8" id="KW-1185">Reference proteome</keyword>
<keyword evidence="3 5" id="KW-1133">Transmembrane helix</keyword>
<feature type="domain" description="ABC-2 type transporter transmembrane" evidence="6">
    <location>
        <begin position="98"/>
        <end position="242"/>
    </location>
</feature>
<organism evidence="7 8">
    <name type="scientific">Gordonia aquimaris</name>
    <dbReference type="NCBI Taxonomy" id="2984863"/>
    <lineage>
        <taxon>Bacteria</taxon>
        <taxon>Bacillati</taxon>
        <taxon>Actinomycetota</taxon>
        <taxon>Actinomycetes</taxon>
        <taxon>Mycobacteriales</taxon>
        <taxon>Gordoniaceae</taxon>
        <taxon>Gordonia</taxon>
    </lineage>
</organism>
<evidence type="ECO:0000259" key="6">
    <source>
        <dbReference type="Pfam" id="PF01061"/>
    </source>
</evidence>
<dbReference type="InterPro" id="IPR013525">
    <property type="entry name" value="ABC2_TM"/>
</dbReference>
<dbReference type="RefSeq" id="WP_266063759.1">
    <property type="nucleotide sequence ID" value="NZ_JAPKFM010000041.1"/>
</dbReference>
<feature type="transmembrane region" description="Helical" evidence="5">
    <location>
        <begin position="449"/>
        <end position="469"/>
    </location>
</feature>
<dbReference type="GO" id="GO:0140359">
    <property type="term" value="F:ABC-type transporter activity"/>
    <property type="evidence" value="ECO:0007669"/>
    <property type="project" value="InterPro"/>
</dbReference>
<feature type="transmembrane region" description="Helical" evidence="5">
    <location>
        <begin position="405"/>
        <end position="429"/>
    </location>
</feature>
<feature type="transmembrane region" description="Helical" evidence="5">
    <location>
        <begin position="253"/>
        <end position="275"/>
    </location>
</feature>
<proteinExistence type="predicted"/>
<evidence type="ECO:0000256" key="5">
    <source>
        <dbReference type="SAM" id="Phobius"/>
    </source>
</evidence>
<feature type="transmembrane region" description="Helical" evidence="5">
    <location>
        <begin position="519"/>
        <end position="540"/>
    </location>
</feature>
<feature type="transmembrane region" description="Helical" evidence="5">
    <location>
        <begin position="137"/>
        <end position="166"/>
    </location>
</feature>
<dbReference type="AlphaFoldDB" id="A0A9X3I6P1"/>
<comment type="subcellular location">
    <subcellularLocation>
        <location evidence="1">Membrane</location>
        <topology evidence="1">Multi-pass membrane protein</topology>
    </subcellularLocation>
</comment>
<protein>
    <submittedName>
        <fullName evidence="7">ABC transporter permease</fullName>
    </submittedName>
</protein>
<sequence>MTAGTAGVAGVRASVVSHQLAHVGVLVRLGLRRERILAPITVVLFVLINVSTARAISGMYETPQQRLSLQAGPGANPAFRFLLGELTHVEPTAALVSWRAGLFLIAALGVCAAMMTVRQTRKEEELGRTELVRAAAVGPLAPAAAAAAVATLFVVIVSGAMAVILLPLGADAGDAVAVFAQYASTGLAAIGVALVAAQIATTSHIANLTASSVVLLGYLLRGAADATDDWAWLRWTNPIGWAEQIDPFGNNDLLPAVLSVAVFVGGTAIAGRVAVHRDLGAGLIAQRRGPAASSRLPRVESLAVRLSRSLLLAWAAGIFVYALIIGFMQPSVADLAQGNEQFDQVMRAALGDATLSTLFGMTMLGFLAVAASAWGVNLAERLRAEESAGRAEVILTTPTARGRYFLTYTVIGAVGGVTLVIVAAAGMVLGSGIAGGGWSRAATNAAQTGAVQVPAMLVVVAIALALYAIRPSLAHVGWVVVVGALLLGPLSGMFDLPQWAADLSPFTHTPLVPVDPMRATPIVVLIGVAALFVTTGWAIFRRRQIG</sequence>
<keyword evidence="2 5" id="KW-0812">Transmembrane</keyword>
<dbReference type="GO" id="GO:0016020">
    <property type="term" value="C:membrane"/>
    <property type="evidence" value="ECO:0007669"/>
    <property type="project" value="UniProtKB-SubCell"/>
</dbReference>
<feature type="transmembrane region" description="Helical" evidence="5">
    <location>
        <begin position="204"/>
        <end position="224"/>
    </location>
</feature>
<feature type="transmembrane region" description="Helical" evidence="5">
    <location>
        <begin position="36"/>
        <end position="56"/>
    </location>
</feature>
<name>A0A9X3I6P1_9ACTN</name>